<feature type="domain" description="Pyridoxamine 5'-phosphate oxidase Alr4036 family FMN-binding" evidence="2">
    <location>
        <begin position="8"/>
        <end position="82"/>
    </location>
</feature>
<dbReference type="Gene3D" id="2.30.110.10">
    <property type="entry name" value="Electron Transport, Fmn-binding Protein, Chain A"/>
    <property type="match status" value="1"/>
</dbReference>
<dbReference type="SUPFAM" id="SSF50475">
    <property type="entry name" value="FMN-binding split barrel"/>
    <property type="match status" value="1"/>
</dbReference>
<evidence type="ECO:0000259" key="2">
    <source>
        <dbReference type="Pfam" id="PF12766"/>
    </source>
</evidence>
<protein>
    <submittedName>
        <fullName evidence="3">Pyridoxine/pyridoxamine 5'-phosphate oxidase</fullName>
    </submittedName>
</protein>
<evidence type="ECO:0000313" key="4">
    <source>
        <dbReference type="Proteomes" id="UP000244069"/>
    </source>
</evidence>
<dbReference type="AlphaFoldDB" id="A0A2T6B5N5"/>
<dbReference type="GO" id="GO:0010181">
    <property type="term" value="F:FMN binding"/>
    <property type="evidence" value="ECO:0007669"/>
    <property type="project" value="InterPro"/>
</dbReference>
<comment type="caution">
    <text evidence="3">The sequence shown here is derived from an EMBL/GenBank/DDBJ whole genome shotgun (WGS) entry which is preliminary data.</text>
</comment>
<organism evidence="3 4">
    <name type="scientific">Allosediminivita pacifica</name>
    <dbReference type="NCBI Taxonomy" id="1267769"/>
    <lineage>
        <taxon>Bacteria</taxon>
        <taxon>Pseudomonadati</taxon>
        <taxon>Pseudomonadota</taxon>
        <taxon>Alphaproteobacteria</taxon>
        <taxon>Rhodobacterales</taxon>
        <taxon>Paracoccaceae</taxon>
        <taxon>Allosediminivita</taxon>
    </lineage>
</organism>
<dbReference type="Pfam" id="PF12766">
    <property type="entry name" value="Pyridox_oxase_2"/>
    <property type="match status" value="1"/>
</dbReference>
<proteinExistence type="predicted"/>
<dbReference type="Proteomes" id="UP000244069">
    <property type="component" value="Unassembled WGS sequence"/>
</dbReference>
<dbReference type="InterPro" id="IPR012349">
    <property type="entry name" value="Split_barrel_FMN-bd"/>
</dbReference>
<sequence>MSRGRTDADHPARQPVLATSGVEGPSLRMVVLRGWDADVAEIQSDRATGKVADLATDPRAALLVWMPADSLQIRLTGRAELIHGDRDRWAKIPEGPRQVYGGTPPPGTPMQDPADHNPDPDPDRFTAIRIHVTRADILHIGEERHTRARFDRGMDGQWTGSWIAP</sequence>
<feature type="compositionally biased region" description="Basic and acidic residues" evidence="1">
    <location>
        <begin position="1"/>
        <end position="12"/>
    </location>
</feature>
<feature type="region of interest" description="Disordered" evidence="1">
    <location>
        <begin position="1"/>
        <end position="21"/>
    </location>
</feature>
<reference evidence="3 4" key="1">
    <citation type="submission" date="2018-04" db="EMBL/GenBank/DDBJ databases">
        <title>Genomic Encyclopedia of Archaeal and Bacterial Type Strains, Phase II (KMG-II): from individual species to whole genera.</title>
        <authorList>
            <person name="Goeker M."/>
        </authorList>
    </citation>
    <scope>NUCLEOTIDE SEQUENCE [LARGE SCALE GENOMIC DNA]</scope>
    <source>
        <strain evidence="3 4">DSM 29329</strain>
    </source>
</reference>
<name>A0A2T6B5N5_9RHOB</name>
<dbReference type="InterPro" id="IPR024624">
    <property type="entry name" value="Pyridox_Oxase_Alr4036_FMN-bd"/>
</dbReference>
<dbReference type="EMBL" id="QBKN01000003">
    <property type="protein sequence ID" value="PTX51343.1"/>
    <property type="molecule type" value="Genomic_DNA"/>
</dbReference>
<feature type="region of interest" description="Disordered" evidence="1">
    <location>
        <begin position="87"/>
        <end position="124"/>
    </location>
</feature>
<accession>A0A2T6B5N5</accession>
<feature type="compositionally biased region" description="Basic and acidic residues" evidence="1">
    <location>
        <begin position="113"/>
        <end position="124"/>
    </location>
</feature>
<evidence type="ECO:0000256" key="1">
    <source>
        <dbReference type="SAM" id="MobiDB-lite"/>
    </source>
</evidence>
<evidence type="ECO:0000313" key="3">
    <source>
        <dbReference type="EMBL" id="PTX51343.1"/>
    </source>
</evidence>
<keyword evidence="4" id="KW-1185">Reference proteome</keyword>
<gene>
    <name evidence="3" type="ORF">C8N44_10386</name>
</gene>